<reference evidence="3" key="1">
    <citation type="submission" date="2018-06" db="EMBL/GenBank/DDBJ databases">
        <title>Genomic Encyclopedia of Type Strains, Phase IV (KMG-V): Genome sequencing to study the core and pangenomes of soil and plant-associated prokaryotes.</title>
        <authorList>
            <person name="Whitman W."/>
        </authorList>
    </citation>
    <scope>NUCLEOTIDE SEQUENCE [LARGE SCALE GENOMIC DNA]</scope>
    <source>
        <strain evidence="3">MLR2-44</strain>
    </source>
</reference>
<dbReference type="Gene3D" id="2.60.40.1090">
    <property type="entry name" value="Fimbrial-type adhesion domain"/>
    <property type="match status" value="1"/>
</dbReference>
<keyword evidence="4" id="KW-1185">Reference proteome</keyword>
<dbReference type="InterPro" id="IPR050263">
    <property type="entry name" value="Bact_Fimbrial_Adh_Pro"/>
</dbReference>
<gene>
    <name evidence="3" type="ORF">C7416_103450</name>
</gene>
<evidence type="ECO:0000313" key="3">
    <source>
        <dbReference type="EMBL" id="PZX30721.1"/>
    </source>
</evidence>
<proteinExistence type="predicted"/>
<organism evidence="3 4">
    <name type="scientific">Cupriavidus phytorum</name>
    <dbReference type="NCBI Taxonomy" id="3024399"/>
    <lineage>
        <taxon>Bacteria</taxon>
        <taxon>Pseudomonadati</taxon>
        <taxon>Pseudomonadota</taxon>
        <taxon>Betaproteobacteria</taxon>
        <taxon>Burkholderiales</taxon>
        <taxon>Burkholderiaceae</taxon>
        <taxon>Cupriavidus</taxon>
    </lineage>
</organism>
<evidence type="ECO:0000259" key="2">
    <source>
        <dbReference type="Pfam" id="PF00419"/>
    </source>
</evidence>
<dbReference type="InterPro" id="IPR000259">
    <property type="entry name" value="Adhesion_dom_fimbrial"/>
</dbReference>
<accession>A0A2W7P3W0</accession>
<dbReference type="InterPro" id="IPR036937">
    <property type="entry name" value="Adhesion_dom_fimbrial_sf"/>
</dbReference>
<dbReference type="Proteomes" id="UP000249638">
    <property type="component" value="Unassembled WGS sequence"/>
</dbReference>
<feature type="domain" description="Fimbrial-type adhesion" evidence="2">
    <location>
        <begin position="217"/>
        <end position="365"/>
    </location>
</feature>
<dbReference type="EMBL" id="QKZN01000003">
    <property type="protein sequence ID" value="PZX30721.1"/>
    <property type="molecule type" value="Genomic_DNA"/>
</dbReference>
<dbReference type="AlphaFoldDB" id="A0A2W7P3W0"/>
<evidence type="ECO:0000313" key="4">
    <source>
        <dbReference type="Proteomes" id="UP000249638"/>
    </source>
</evidence>
<dbReference type="GO" id="GO:0009289">
    <property type="term" value="C:pilus"/>
    <property type="evidence" value="ECO:0007669"/>
    <property type="project" value="InterPro"/>
</dbReference>
<comment type="caution">
    <text evidence="3">The sequence shown here is derived from an EMBL/GenBank/DDBJ whole genome shotgun (WGS) entry which is preliminary data.</text>
</comment>
<dbReference type="GO" id="GO:0043709">
    <property type="term" value="P:cell adhesion involved in single-species biofilm formation"/>
    <property type="evidence" value="ECO:0007669"/>
    <property type="project" value="TreeGrafter"/>
</dbReference>
<dbReference type="Gene3D" id="2.60.40.3310">
    <property type="match status" value="1"/>
</dbReference>
<protein>
    <submittedName>
        <fullName evidence="3">Type 1 fimbria pilin</fullName>
    </submittedName>
</protein>
<keyword evidence="1" id="KW-0732">Signal</keyword>
<dbReference type="InterPro" id="IPR008966">
    <property type="entry name" value="Adhesion_dom_sf"/>
</dbReference>
<dbReference type="SUPFAM" id="SSF49401">
    <property type="entry name" value="Bacterial adhesins"/>
    <property type="match status" value="1"/>
</dbReference>
<sequence length="365" mass="37689">MPLVVIGLVRALRELREASRIPDPAMNRPQLFRFLRRWLLVVACFAAPHLAHAKCTATPSLPYDQTLNSMAIAVNLEEGSTIPGTVRQYQFSGSCANVLPWVVPGAPIVSCYYGSGIEVKPGVYSTGVPGVGIRLRNAAGQPMTNAAGVWCDTRAANLGYLNADMTYSVSVTIEFVKTGPILPGNLDPAQTRFGFGVYNGSLEGALGGTGNRDNYIGFSGTIATREIACNVVAPTTVSLPAISARTLATQGSGGNTPFAVQLSCNSAAIVGMTLDGAAGTPVMSPAAGILGLSNAGAADAASGTGVQIMNASGTAPVPLQVRNAMGSIQANVPATYRFGARYARLGGNPSPGNVSSSMVFTLDYQ</sequence>
<dbReference type="PANTHER" id="PTHR33420:SF3">
    <property type="entry name" value="FIMBRIAL SUBUNIT ELFA"/>
    <property type="match status" value="1"/>
</dbReference>
<name>A0A2W7P3W0_9BURK</name>
<evidence type="ECO:0000256" key="1">
    <source>
        <dbReference type="ARBA" id="ARBA00022729"/>
    </source>
</evidence>
<dbReference type="Pfam" id="PF00419">
    <property type="entry name" value="Fimbrial"/>
    <property type="match status" value="1"/>
</dbReference>
<dbReference type="PANTHER" id="PTHR33420">
    <property type="entry name" value="FIMBRIAL SUBUNIT ELFA-RELATED"/>
    <property type="match status" value="1"/>
</dbReference>